<dbReference type="InterPro" id="IPR011990">
    <property type="entry name" value="TPR-like_helical_dom_sf"/>
</dbReference>
<reference evidence="2 3" key="1">
    <citation type="journal article" date="2019" name="Nat. Ecol. Evol.">
        <title>Megaphylogeny resolves global patterns of mushroom evolution.</title>
        <authorList>
            <person name="Varga T."/>
            <person name="Krizsan K."/>
            <person name="Foldi C."/>
            <person name="Dima B."/>
            <person name="Sanchez-Garcia M."/>
            <person name="Sanchez-Ramirez S."/>
            <person name="Szollosi G.J."/>
            <person name="Szarkandi J.G."/>
            <person name="Papp V."/>
            <person name="Albert L."/>
            <person name="Andreopoulos W."/>
            <person name="Angelini C."/>
            <person name="Antonin V."/>
            <person name="Barry K.W."/>
            <person name="Bougher N.L."/>
            <person name="Buchanan P."/>
            <person name="Buyck B."/>
            <person name="Bense V."/>
            <person name="Catcheside P."/>
            <person name="Chovatia M."/>
            <person name="Cooper J."/>
            <person name="Damon W."/>
            <person name="Desjardin D."/>
            <person name="Finy P."/>
            <person name="Geml J."/>
            <person name="Haridas S."/>
            <person name="Hughes K."/>
            <person name="Justo A."/>
            <person name="Karasinski D."/>
            <person name="Kautmanova I."/>
            <person name="Kiss B."/>
            <person name="Kocsube S."/>
            <person name="Kotiranta H."/>
            <person name="LaButti K.M."/>
            <person name="Lechner B.E."/>
            <person name="Liimatainen K."/>
            <person name="Lipzen A."/>
            <person name="Lukacs Z."/>
            <person name="Mihaltcheva S."/>
            <person name="Morgado L.N."/>
            <person name="Niskanen T."/>
            <person name="Noordeloos M.E."/>
            <person name="Ohm R.A."/>
            <person name="Ortiz-Santana B."/>
            <person name="Ovrebo C."/>
            <person name="Racz N."/>
            <person name="Riley R."/>
            <person name="Savchenko A."/>
            <person name="Shiryaev A."/>
            <person name="Soop K."/>
            <person name="Spirin V."/>
            <person name="Szebenyi C."/>
            <person name="Tomsovsky M."/>
            <person name="Tulloss R.E."/>
            <person name="Uehling J."/>
            <person name="Grigoriev I.V."/>
            <person name="Vagvolgyi C."/>
            <person name="Papp T."/>
            <person name="Martin F.M."/>
            <person name="Miettinen O."/>
            <person name="Hibbett D.S."/>
            <person name="Nagy L.G."/>
        </authorList>
    </citation>
    <scope>NUCLEOTIDE SEQUENCE [LARGE SCALE GENOMIC DNA]</scope>
    <source>
        <strain evidence="2 3">CBS 309.79</strain>
    </source>
</reference>
<proteinExistence type="predicted"/>
<accession>A0A5C3Q2N8</accession>
<feature type="compositionally biased region" description="Polar residues" evidence="1">
    <location>
        <begin position="74"/>
        <end position="90"/>
    </location>
</feature>
<dbReference type="CDD" id="cd21037">
    <property type="entry name" value="MLKL_NTD"/>
    <property type="match status" value="1"/>
</dbReference>
<dbReference type="EMBL" id="ML178861">
    <property type="protein sequence ID" value="TFK96364.1"/>
    <property type="molecule type" value="Genomic_DNA"/>
</dbReference>
<dbReference type="STRING" id="1884261.A0A5C3Q2N8"/>
<evidence type="ECO:0000256" key="1">
    <source>
        <dbReference type="SAM" id="MobiDB-lite"/>
    </source>
</evidence>
<dbReference type="PANTHER" id="PTHR46082:SF6">
    <property type="entry name" value="AAA+ ATPASE DOMAIN-CONTAINING PROTEIN-RELATED"/>
    <property type="match status" value="1"/>
</dbReference>
<feature type="compositionally biased region" description="Low complexity" evidence="1">
    <location>
        <begin position="812"/>
        <end position="828"/>
    </location>
</feature>
<evidence type="ECO:0000313" key="2">
    <source>
        <dbReference type="EMBL" id="TFK96364.1"/>
    </source>
</evidence>
<dbReference type="SUPFAM" id="SSF52540">
    <property type="entry name" value="P-loop containing nucleoside triphosphate hydrolases"/>
    <property type="match status" value="1"/>
</dbReference>
<dbReference type="Gene3D" id="3.40.50.300">
    <property type="entry name" value="P-loop containing nucleotide triphosphate hydrolases"/>
    <property type="match status" value="1"/>
</dbReference>
<organism evidence="2 3">
    <name type="scientific">Pterulicium gracile</name>
    <dbReference type="NCBI Taxonomy" id="1884261"/>
    <lineage>
        <taxon>Eukaryota</taxon>
        <taxon>Fungi</taxon>
        <taxon>Dikarya</taxon>
        <taxon>Basidiomycota</taxon>
        <taxon>Agaricomycotina</taxon>
        <taxon>Agaricomycetes</taxon>
        <taxon>Agaricomycetidae</taxon>
        <taxon>Agaricales</taxon>
        <taxon>Pleurotineae</taxon>
        <taxon>Pterulaceae</taxon>
        <taxon>Pterulicium</taxon>
    </lineage>
</organism>
<dbReference type="SUPFAM" id="SSF48452">
    <property type="entry name" value="TPR-like"/>
    <property type="match status" value="3"/>
</dbReference>
<dbReference type="Proteomes" id="UP000305067">
    <property type="component" value="Unassembled WGS sequence"/>
</dbReference>
<keyword evidence="3" id="KW-1185">Reference proteome</keyword>
<dbReference type="InterPro" id="IPR019734">
    <property type="entry name" value="TPR_rpt"/>
</dbReference>
<protein>
    <submittedName>
        <fullName evidence="2">Uncharacterized protein</fullName>
    </submittedName>
</protein>
<dbReference type="AlphaFoldDB" id="A0A5C3Q2N8"/>
<dbReference type="Pfam" id="PF13424">
    <property type="entry name" value="TPR_12"/>
    <property type="match status" value="2"/>
</dbReference>
<dbReference type="OrthoDB" id="10260758at2759"/>
<feature type="compositionally biased region" description="Low complexity" evidence="1">
    <location>
        <begin position="32"/>
        <end position="43"/>
    </location>
</feature>
<sequence>MESQQQKGRSRARKRDWIGNIFRPSRGPSPVPLSDVPPSVHPVTTDGSSGDTLAIPVRPVDALVHTADLCLGDSRTSTGVPIKPSDSTAVSPLPGDPQNNPLVSQAPSNTVAESLWPYRGLAEADSSKLEASLKGIVLLMRRINPALDGTPAKIPFAAILSIADVFEAMEKLSESEVEIYSRLADRLEIFRRALVKSEENTESQARLVDFIEFLDTIGMELEKVRGTKTWRKVCQTPEIQAVIQELDRKLCDRTDLFQLDVLVAHEANTRRMLDDLSNFQIRMETVLGSPRGPALTAPPRCPSASLNFVGREEEQKIIWNFFFGPEVQLDERRIFSIVGIGGCGKTQLARRIMKAVYRRFSDQRLAHLVFYIDGTTQATIEASLVSIAKANGLDESSEAALAWMSNLDTEFFITLCGLGRYNEAELMQREVLEKRQRGLGPAHPDTVLAMGNLATTLCELGRYDEAELMEREVLEKRQRGLGREHPETIAAMGNLADTLYQLGQYDEAQLMEREVLEKRPRGLGPDHPNTILAMGNLARTLYQLGRYDEAEFLEREVLEKRQRGLGPEHLDTISAMENLARTLYQLGRYDEAKLLQREVLEKRQRGLGPEHPETVSVMGNLADTLYQLGRYDEAELMEREVLEKRQRGLGPDHPYTILTMGSLASTLCGLGRYDEAELMERQVLEKRQRGVGHDHPYTISAMGNLARTLHQLRRYNEAESVKRQVLEKRQRGLGPEHPDTILAMGNLARTLHQLGRYKEAELMEREVLEQRRQKLGPDHPHTLVAMENLASTVHEQAQCHQADSSEKEAPSHHSSQSTSPSLGSASPR</sequence>
<gene>
    <name evidence="2" type="ORF">BDV98DRAFT_659185</name>
</gene>
<dbReference type="PANTHER" id="PTHR46082">
    <property type="entry name" value="ATP/GTP-BINDING PROTEIN-RELATED"/>
    <property type="match status" value="1"/>
</dbReference>
<feature type="region of interest" description="Disordered" evidence="1">
    <location>
        <begin position="74"/>
        <end position="98"/>
    </location>
</feature>
<dbReference type="Pfam" id="PF13374">
    <property type="entry name" value="TPR_10"/>
    <property type="match status" value="5"/>
</dbReference>
<name>A0A5C3Q2N8_9AGAR</name>
<dbReference type="InterPro" id="IPR027417">
    <property type="entry name" value="P-loop_NTPase"/>
</dbReference>
<evidence type="ECO:0000313" key="3">
    <source>
        <dbReference type="Proteomes" id="UP000305067"/>
    </source>
</evidence>
<feature type="region of interest" description="Disordered" evidence="1">
    <location>
        <begin position="791"/>
        <end position="828"/>
    </location>
</feature>
<dbReference type="Gene3D" id="1.25.40.10">
    <property type="entry name" value="Tetratricopeptide repeat domain"/>
    <property type="match status" value="3"/>
</dbReference>
<feature type="region of interest" description="Disordered" evidence="1">
    <location>
        <begin position="1"/>
        <end position="54"/>
    </location>
</feature>
<dbReference type="InterPro" id="IPR053137">
    <property type="entry name" value="NLR-like"/>
</dbReference>
<dbReference type="InterPro" id="IPR059179">
    <property type="entry name" value="MLKL-like_MCAfunc"/>
</dbReference>
<feature type="compositionally biased region" description="Polar residues" evidence="1">
    <location>
        <begin position="791"/>
        <end position="802"/>
    </location>
</feature>
<dbReference type="SMART" id="SM00028">
    <property type="entry name" value="TPR"/>
    <property type="match status" value="8"/>
</dbReference>